<sequence length="151" mass="16433">MDCQPPATQTGAGTFGCLVNGEPFVDNSGNFNCFYQLVDGEYFFGIQGNDEVGIVSSMGVGADKLNITEGVYNLDYDFNDSNSNGFYFISFYTGSNLTDNITSIPGSGMVSITKIDLNNQIISGKFEGSLLSPENEVIRITEGRFDSFFTR</sequence>
<reference evidence="1 2" key="1">
    <citation type="submission" date="2016-11" db="EMBL/GenBank/DDBJ databases">
        <title>Trade-off between light-utilization and light-protection in marine flavobacteria.</title>
        <authorList>
            <person name="Kumagai Y."/>
        </authorList>
    </citation>
    <scope>NUCLEOTIDE SEQUENCE [LARGE SCALE GENOMIC DNA]</scope>
    <source>
        <strain evidence="1 2">JCM 13191</strain>
    </source>
</reference>
<protein>
    <submittedName>
        <fullName evidence="1">Uncharacterized protein</fullName>
    </submittedName>
</protein>
<dbReference type="EMBL" id="CP019344">
    <property type="protein sequence ID" value="ARN78451.1"/>
    <property type="molecule type" value="Genomic_DNA"/>
</dbReference>
<dbReference type="AlphaFoldDB" id="A0A1W6MLG9"/>
<gene>
    <name evidence="1" type="ORF">BST97_10890</name>
</gene>
<evidence type="ECO:0000313" key="1">
    <source>
        <dbReference type="EMBL" id="ARN78451.1"/>
    </source>
</evidence>
<keyword evidence="2" id="KW-1185">Reference proteome</keyword>
<proteinExistence type="predicted"/>
<organism evidence="1 2">
    <name type="scientific">Nonlabens spongiae</name>
    <dbReference type="NCBI Taxonomy" id="331648"/>
    <lineage>
        <taxon>Bacteria</taxon>
        <taxon>Pseudomonadati</taxon>
        <taxon>Bacteroidota</taxon>
        <taxon>Flavobacteriia</taxon>
        <taxon>Flavobacteriales</taxon>
        <taxon>Flavobacteriaceae</taxon>
        <taxon>Nonlabens</taxon>
    </lineage>
</organism>
<accession>A0A1W6MLG9</accession>
<name>A0A1W6MLG9_9FLAO</name>
<evidence type="ECO:0000313" key="2">
    <source>
        <dbReference type="Proteomes" id="UP000193431"/>
    </source>
</evidence>
<dbReference type="Proteomes" id="UP000193431">
    <property type="component" value="Chromosome"/>
</dbReference>